<dbReference type="PANTHER" id="PTHR31111:SF33">
    <property type="entry name" value="F-BOX DOMAIN-CONTAINING PROTEIN"/>
    <property type="match status" value="1"/>
</dbReference>
<dbReference type="SUPFAM" id="SSF81383">
    <property type="entry name" value="F-box domain"/>
    <property type="match status" value="1"/>
</dbReference>
<dbReference type="AlphaFoldDB" id="A0A8D9H8Q3"/>
<evidence type="ECO:0000313" key="2">
    <source>
        <dbReference type="EMBL" id="CAG7893496.1"/>
    </source>
</evidence>
<dbReference type="Gene3D" id="1.20.1280.50">
    <property type="match status" value="1"/>
</dbReference>
<dbReference type="Pfam" id="PF08268">
    <property type="entry name" value="FBA_3"/>
    <property type="match status" value="1"/>
</dbReference>
<sequence length="424" mass="48772">MDSTELPMDLITEEILTRLPVKSLMRFKCVSKLWLRLISSRYFTHRFLTVHSPRLYMCLWDANDYLNCEILSSALLDATTTTTTPSPFLVDHYLTTPRMGRHILQNLGGFMCYIYWNKPRMYNPATRQLVTLPFKKSDHMIVPPGGKKIVRYYFGYDALNHKYKVVSSISVHLKQNMEVISSENWVFVLEGGVCSWKKAALTSPDFCPHVPCKMEGLCIDGVIYYMALLGPFEYVFVSFDVKSEEFNMIQVPRRDGDELLERFQNVGLLEYGGKPTLFDQTNLKDKGVVALWSVEDAGSKKWSCKSLVVQPSQLHLVNTITFNVKGITQNGKVLLIPKNILFPFHILSYDIQNNDMRKIEIRGIPDRWFNMDEEAEVCVDVMFMDQSESVISSDFVSSLDWTERDNHDTSIHRSLPLSVSLPIL</sequence>
<dbReference type="InterPro" id="IPR017451">
    <property type="entry name" value="F-box-assoc_interact_dom"/>
</dbReference>
<dbReference type="Pfam" id="PF00646">
    <property type="entry name" value="F-box"/>
    <property type="match status" value="1"/>
</dbReference>
<dbReference type="KEGG" id="brp:108870771"/>
<dbReference type="OrthoDB" id="1047593at2759"/>
<dbReference type="EMBL" id="LS974618">
    <property type="protein sequence ID" value="CAG7893496.1"/>
    <property type="molecule type" value="Genomic_DNA"/>
</dbReference>
<dbReference type="Gramene" id="A02p24480.2_BraZ1">
    <property type="protein sequence ID" value="A02p24480.2_BraZ1.CDS.1"/>
    <property type="gene ID" value="A02g24480.2_BraZ1"/>
</dbReference>
<dbReference type="InterPro" id="IPR013187">
    <property type="entry name" value="F-box-assoc_dom_typ3"/>
</dbReference>
<dbReference type="PANTHER" id="PTHR31111">
    <property type="entry name" value="BNAA05G37150D PROTEIN-RELATED"/>
    <property type="match status" value="1"/>
</dbReference>
<dbReference type="NCBIfam" id="TIGR01640">
    <property type="entry name" value="F_box_assoc_1"/>
    <property type="match status" value="1"/>
</dbReference>
<proteinExistence type="predicted"/>
<dbReference type="InterPro" id="IPR001810">
    <property type="entry name" value="F-box_dom"/>
</dbReference>
<evidence type="ECO:0000313" key="3">
    <source>
        <dbReference type="Proteomes" id="UP000694005"/>
    </source>
</evidence>
<name>A0A8D9H8Q3_BRACM</name>
<feature type="domain" description="F-box" evidence="1">
    <location>
        <begin position="6"/>
        <end position="47"/>
    </location>
</feature>
<reference evidence="2 3" key="1">
    <citation type="submission" date="2021-07" db="EMBL/GenBank/DDBJ databases">
        <authorList>
            <consortium name="Genoscope - CEA"/>
            <person name="William W."/>
        </authorList>
    </citation>
    <scope>NUCLEOTIDE SEQUENCE [LARGE SCALE GENOMIC DNA]</scope>
</reference>
<dbReference type="InterPro" id="IPR036047">
    <property type="entry name" value="F-box-like_dom_sf"/>
</dbReference>
<organism evidence="2 3">
    <name type="scientific">Brassica campestris</name>
    <name type="common">Field mustard</name>
    <dbReference type="NCBI Taxonomy" id="3711"/>
    <lineage>
        <taxon>Eukaryota</taxon>
        <taxon>Viridiplantae</taxon>
        <taxon>Streptophyta</taxon>
        <taxon>Embryophyta</taxon>
        <taxon>Tracheophyta</taxon>
        <taxon>Spermatophyta</taxon>
        <taxon>Magnoliopsida</taxon>
        <taxon>eudicotyledons</taxon>
        <taxon>Gunneridae</taxon>
        <taxon>Pentapetalae</taxon>
        <taxon>rosids</taxon>
        <taxon>malvids</taxon>
        <taxon>Brassicales</taxon>
        <taxon>Brassicaceae</taxon>
        <taxon>Brassiceae</taxon>
        <taxon>Brassica</taxon>
    </lineage>
</organism>
<dbReference type="Proteomes" id="UP000694005">
    <property type="component" value="Chromosome A02"/>
</dbReference>
<dbReference type="CDD" id="cd22157">
    <property type="entry name" value="F-box_AtFBW1-like"/>
    <property type="match status" value="1"/>
</dbReference>
<accession>A0A8D9H8Q3</accession>
<protein>
    <recommendedName>
        <fullName evidence="1">F-box domain-containing protein</fullName>
    </recommendedName>
</protein>
<dbReference type="SMART" id="SM00256">
    <property type="entry name" value="FBOX"/>
    <property type="match status" value="1"/>
</dbReference>
<evidence type="ECO:0000259" key="1">
    <source>
        <dbReference type="SMART" id="SM00256"/>
    </source>
</evidence>
<gene>
    <name evidence="2" type="ORF">BRAPAZ1V2_A02P24480.2</name>
</gene>